<sequence>MIALGQTEARRGRGWRTHKKDLAHFISYDQRLNEISPIYSHALGAGGRRKSGLMSPQPNVNASPGGTRKFDDGGYVTL</sequence>
<keyword evidence="3" id="KW-1185">Reference proteome</keyword>
<proteinExistence type="predicted"/>
<name>A0A225DS49_9BACT</name>
<evidence type="ECO:0000313" key="2">
    <source>
        <dbReference type="EMBL" id="OWK40426.1"/>
    </source>
</evidence>
<comment type="caution">
    <text evidence="2">The sequence shown here is derived from an EMBL/GenBank/DDBJ whole genome shotgun (WGS) entry which is preliminary data.</text>
</comment>
<feature type="compositionally biased region" description="Polar residues" evidence="1">
    <location>
        <begin position="54"/>
        <end position="64"/>
    </location>
</feature>
<evidence type="ECO:0000256" key="1">
    <source>
        <dbReference type="SAM" id="MobiDB-lite"/>
    </source>
</evidence>
<dbReference type="EMBL" id="NIDE01000008">
    <property type="protein sequence ID" value="OWK40426.1"/>
    <property type="molecule type" value="Genomic_DNA"/>
</dbReference>
<dbReference type="AlphaFoldDB" id="A0A225DS49"/>
<protein>
    <submittedName>
        <fullName evidence="2">Uncharacterized protein</fullName>
    </submittedName>
</protein>
<evidence type="ECO:0000313" key="3">
    <source>
        <dbReference type="Proteomes" id="UP000214646"/>
    </source>
</evidence>
<dbReference type="Proteomes" id="UP000214646">
    <property type="component" value="Unassembled WGS sequence"/>
</dbReference>
<reference evidence="3" key="1">
    <citation type="submission" date="2017-06" db="EMBL/GenBank/DDBJ databases">
        <title>Genome analysis of Fimbriiglobus ruber SP5, the first member of the order Planctomycetales with confirmed chitinolytic capability.</title>
        <authorList>
            <person name="Ravin N.V."/>
            <person name="Rakitin A.L."/>
            <person name="Ivanova A.A."/>
            <person name="Beletsky A.V."/>
            <person name="Kulichevskaya I.S."/>
            <person name="Mardanov A.V."/>
            <person name="Dedysh S.N."/>
        </authorList>
    </citation>
    <scope>NUCLEOTIDE SEQUENCE [LARGE SCALE GENOMIC DNA]</scope>
    <source>
        <strain evidence="3">SP5</strain>
    </source>
</reference>
<organism evidence="2 3">
    <name type="scientific">Fimbriiglobus ruber</name>
    <dbReference type="NCBI Taxonomy" id="1908690"/>
    <lineage>
        <taxon>Bacteria</taxon>
        <taxon>Pseudomonadati</taxon>
        <taxon>Planctomycetota</taxon>
        <taxon>Planctomycetia</taxon>
        <taxon>Gemmatales</taxon>
        <taxon>Gemmataceae</taxon>
        <taxon>Fimbriiglobus</taxon>
    </lineage>
</organism>
<accession>A0A225DS49</accession>
<feature type="region of interest" description="Disordered" evidence="1">
    <location>
        <begin position="46"/>
        <end position="78"/>
    </location>
</feature>
<gene>
    <name evidence="2" type="ORF">FRUB_05345</name>
</gene>